<sequence length="150" mass="17101">MHAISVRTEQLVTMNGGAGVAERPQRKKKNDFLSLREMKLAILKLKLKDVLKSQRYCFPPSSTAVPLRLFTATLVSENAVPIDLILLSSQSLYPSRRLNGRNKARSHKKSNSLQLHREQFLAFSRVHCFVLYEQSASTISFWIVLPKPHK</sequence>
<name>A0A086K580_TOXGO</name>
<dbReference type="Proteomes" id="UP000028828">
    <property type="component" value="Unassembled WGS sequence"/>
</dbReference>
<evidence type="ECO:0000313" key="2">
    <source>
        <dbReference type="Proteomes" id="UP000028828"/>
    </source>
</evidence>
<gene>
    <name evidence="1" type="ORF">TGP89_261770</name>
</gene>
<organism evidence="1 2">
    <name type="scientific">Toxoplasma gondii p89</name>
    <dbReference type="NCBI Taxonomy" id="943119"/>
    <lineage>
        <taxon>Eukaryota</taxon>
        <taxon>Sar</taxon>
        <taxon>Alveolata</taxon>
        <taxon>Apicomplexa</taxon>
        <taxon>Conoidasida</taxon>
        <taxon>Coccidia</taxon>
        <taxon>Eucoccidiorida</taxon>
        <taxon>Eimeriorina</taxon>
        <taxon>Sarcocystidae</taxon>
        <taxon>Toxoplasma</taxon>
    </lineage>
</organism>
<dbReference type="AlphaFoldDB" id="A0A086K580"/>
<dbReference type="EMBL" id="AEYI02001265">
    <property type="protein sequence ID" value="KFG39548.1"/>
    <property type="molecule type" value="Genomic_DNA"/>
</dbReference>
<accession>A0A086K580</accession>
<comment type="caution">
    <text evidence="1">The sequence shown here is derived from an EMBL/GenBank/DDBJ whole genome shotgun (WGS) entry which is preliminary data.</text>
</comment>
<protein>
    <submittedName>
        <fullName evidence="1">Uncharacterized protein</fullName>
    </submittedName>
</protein>
<proteinExistence type="predicted"/>
<dbReference type="VEuPathDB" id="ToxoDB:TGP89_261770"/>
<evidence type="ECO:0000313" key="1">
    <source>
        <dbReference type="EMBL" id="KFG39548.1"/>
    </source>
</evidence>
<reference evidence="1 2" key="1">
    <citation type="submission" date="2014-03" db="EMBL/GenBank/DDBJ databases">
        <authorList>
            <person name="Sibley D."/>
            <person name="Venepally P."/>
            <person name="Karamycheva S."/>
            <person name="Hadjithomas M."/>
            <person name="Khan A."/>
            <person name="Brunk B."/>
            <person name="Roos D."/>
            <person name="Caler E."/>
            <person name="Lorenzi H."/>
        </authorList>
    </citation>
    <scope>NUCLEOTIDE SEQUENCE [LARGE SCALE GENOMIC DNA]</scope>
    <source>
        <strain evidence="2">p89</strain>
    </source>
</reference>